<dbReference type="AlphaFoldDB" id="A0AAP0KMS9"/>
<name>A0AAP0KMS9_9MAGN</name>
<gene>
    <name evidence="1" type="ORF">Sjap_002435</name>
</gene>
<keyword evidence="2" id="KW-1185">Reference proteome</keyword>
<protein>
    <submittedName>
        <fullName evidence="1">Uncharacterized protein</fullName>
    </submittedName>
</protein>
<evidence type="ECO:0000313" key="2">
    <source>
        <dbReference type="Proteomes" id="UP001417504"/>
    </source>
</evidence>
<dbReference type="EMBL" id="JBBNAE010000001">
    <property type="protein sequence ID" value="KAK9154955.1"/>
    <property type="molecule type" value="Genomic_DNA"/>
</dbReference>
<comment type="caution">
    <text evidence="1">The sequence shown here is derived from an EMBL/GenBank/DDBJ whole genome shotgun (WGS) entry which is preliminary data.</text>
</comment>
<dbReference type="Proteomes" id="UP001417504">
    <property type="component" value="Unassembled WGS sequence"/>
</dbReference>
<proteinExistence type="predicted"/>
<evidence type="ECO:0000313" key="1">
    <source>
        <dbReference type="EMBL" id="KAK9154955.1"/>
    </source>
</evidence>
<sequence length="273" mass="31312">MPPSLSESLLKAFSEVFQIINFVDIEISYSRLRGKLKSKLAKSLWESRNFNKVLLSKIVEKIGKEAFETKSHLDQATLIILCLYKAIPSDYVWEELKLVTEFIQHSQAYGSIEVLYSYMEQLFFGMLNEFLSQFPNAIFKYINESPAEEYEGRVKFAVKLICKIKQLEGHVQWSFPLGTTITRFVSDDEVPISDDDILESPIYSKLCLVCRIEGFDDILRNTENLISWKGGSKMRSQGCVNGTLDEANYSSDAYDRIICSCSHFGMVTVYAFR</sequence>
<accession>A0AAP0KMS9</accession>
<organism evidence="1 2">
    <name type="scientific">Stephania japonica</name>
    <dbReference type="NCBI Taxonomy" id="461633"/>
    <lineage>
        <taxon>Eukaryota</taxon>
        <taxon>Viridiplantae</taxon>
        <taxon>Streptophyta</taxon>
        <taxon>Embryophyta</taxon>
        <taxon>Tracheophyta</taxon>
        <taxon>Spermatophyta</taxon>
        <taxon>Magnoliopsida</taxon>
        <taxon>Ranunculales</taxon>
        <taxon>Menispermaceae</taxon>
        <taxon>Menispermoideae</taxon>
        <taxon>Cissampelideae</taxon>
        <taxon>Stephania</taxon>
    </lineage>
</organism>
<reference evidence="1 2" key="1">
    <citation type="submission" date="2024-01" db="EMBL/GenBank/DDBJ databases">
        <title>Genome assemblies of Stephania.</title>
        <authorList>
            <person name="Yang L."/>
        </authorList>
    </citation>
    <scope>NUCLEOTIDE SEQUENCE [LARGE SCALE GENOMIC DNA]</scope>
    <source>
        <strain evidence="1">QJT</strain>
        <tissue evidence="1">Leaf</tissue>
    </source>
</reference>